<dbReference type="AlphaFoldDB" id="A0A2S6CF98"/>
<keyword evidence="2" id="KW-1185">Reference proteome</keyword>
<evidence type="ECO:0008006" key="3">
    <source>
        <dbReference type="Google" id="ProtNLM"/>
    </source>
</evidence>
<protein>
    <recommendedName>
        <fullName evidence="3">F-box domain-containing protein</fullName>
    </recommendedName>
</protein>
<name>A0A2S6CF98_9PEZI</name>
<dbReference type="OrthoDB" id="3642669at2759"/>
<reference evidence="2" key="1">
    <citation type="journal article" date="2017" name="bioRxiv">
        <title>Conservation of a gene cluster reveals novel cercosporin biosynthetic mechanisms and extends production to the genus Colletotrichum.</title>
        <authorList>
            <person name="de Jonge R."/>
            <person name="Ebert M.K."/>
            <person name="Huitt-Roehl C.R."/>
            <person name="Pal P."/>
            <person name="Suttle J.C."/>
            <person name="Spanner R.E."/>
            <person name="Neubauer J.D."/>
            <person name="Jurick W.M.II."/>
            <person name="Stott K.A."/>
            <person name="Secor G.A."/>
            <person name="Thomma B.P.H.J."/>
            <person name="Van de Peer Y."/>
            <person name="Townsend C.A."/>
            <person name="Bolton M.D."/>
        </authorList>
    </citation>
    <scope>NUCLEOTIDE SEQUENCE [LARGE SCALE GENOMIC DNA]</scope>
    <source>
        <strain evidence="2">CBS538.71</strain>
    </source>
</reference>
<organism evidence="1 2">
    <name type="scientific">Cercospora berteroae</name>
    <dbReference type="NCBI Taxonomy" id="357750"/>
    <lineage>
        <taxon>Eukaryota</taxon>
        <taxon>Fungi</taxon>
        <taxon>Dikarya</taxon>
        <taxon>Ascomycota</taxon>
        <taxon>Pezizomycotina</taxon>
        <taxon>Dothideomycetes</taxon>
        <taxon>Dothideomycetidae</taxon>
        <taxon>Mycosphaerellales</taxon>
        <taxon>Mycosphaerellaceae</taxon>
        <taxon>Cercospora</taxon>
    </lineage>
</organism>
<gene>
    <name evidence="1" type="ORF">CBER1_08079</name>
</gene>
<dbReference type="Proteomes" id="UP000237631">
    <property type="component" value="Unassembled WGS sequence"/>
</dbReference>
<dbReference type="InterPro" id="IPR036047">
    <property type="entry name" value="F-box-like_dom_sf"/>
</dbReference>
<sequence length="304" mass="35023">MAATTIEDLAVETTLQILSYLSPKAIQRARRINKNFQAVIDTNIAQLGRSAHKQNLQRLECDLNQLFTIDYGNKDEFLRLLSRFDLHFHLLRSDFCAAQISYAAAAYFMSHHPNVQPGMSPISLDNALQGLFGVGLYCYRLRFVDWREIEPHLVNSTTVQYDTLASQHCLAHYPFLETILGFGVEKLRHWFEMMAKPENVYFAHHLGTSSTKPANTGLRALNPGALETPSDGKPKVRPFRSRTLPRIPGLMPTMYESWFQNKAAKKFEWCIKNETAEKYLNQVTKRQHKNPLVKAWLLEEMFLY</sequence>
<evidence type="ECO:0000313" key="1">
    <source>
        <dbReference type="EMBL" id="PPJ58381.1"/>
    </source>
</evidence>
<proteinExistence type="predicted"/>
<accession>A0A2S6CF98</accession>
<evidence type="ECO:0000313" key="2">
    <source>
        <dbReference type="Proteomes" id="UP000237631"/>
    </source>
</evidence>
<dbReference type="EMBL" id="PNEN01000460">
    <property type="protein sequence ID" value="PPJ58381.1"/>
    <property type="molecule type" value="Genomic_DNA"/>
</dbReference>
<dbReference type="SUPFAM" id="SSF81383">
    <property type="entry name" value="F-box domain"/>
    <property type="match status" value="1"/>
</dbReference>
<comment type="caution">
    <text evidence="1">The sequence shown here is derived from an EMBL/GenBank/DDBJ whole genome shotgun (WGS) entry which is preliminary data.</text>
</comment>